<sequence length="369" mass="41460">MQLIEKLGYVNRLQCSSKQQDLTQRIAQLESDNQQLRSELESANTIVSRQQQELADVHQRFAFIENFTQSLAGYQNTFSRLSELLQRERETLLTIDQNNQTGESTMSAVVGNLSAIVDDIEATSESVSALKHHTQEIEKTSADVRGVAETTNLLSLNANIEAARAGEHGRGFTVVANEVRALSQRTTELTDRINDKVGQIVLGVDASHSRSIEAMQTTRDNIASTKHYLASLAEENQHIKQLSGSISNSALLAQIELANIEEMQLRMDVYRVYLGTLAAEQCDVVDSNTCGIGRWYYSELFRQRFKSHHSYQAIEAPHDQVHQCAQAVVNAVQTNNRPLAQQKLAEMEQYNREVNEHIQTMSENLLEEV</sequence>
<evidence type="ECO:0000256" key="3">
    <source>
        <dbReference type="PROSITE-ProRule" id="PRU00284"/>
    </source>
</evidence>
<dbReference type="Proteomes" id="UP000286680">
    <property type="component" value="Unassembled WGS sequence"/>
</dbReference>
<dbReference type="SUPFAM" id="SSF58104">
    <property type="entry name" value="Methyl-accepting chemotaxis protein (MCP) signaling domain"/>
    <property type="match status" value="1"/>
</dbReference>
<feature type="coiled-coil region" evidence="4">
    <location>
        <begin position="19"/>
        <end position="53"/>
    </location>
</feature>
<dbReference type="Pfam" id="PF13682">
    <property type="entry name" value="CZB"/>
    <property type="match status" value="1"/>
</dbReference>
<dbReference type="PANTHER" id="PTHR32089:SF112">
    <property type="entry name" value="LYSOZYME-LIKE PROTEIN-RELATED"/>
    <property type="match status" value="1"/>
</dbReference>
<reference evidence="7" key="1">
    <citation type="journal article" date="2018" name="Front. Microbiol.">
        <title>Genome-Based Analysis Reveals the Taxonomy and Diversity of the Family Idiomarinaceae.</title>
        <authorList>
            <person name="Liu Y."/>
            <person name="Lai Q."/>
            <person name="Shao Z."/>
        </authorList>
    </citation>
    <scope>NUCLEOTIDE SEQUENCE [LARGE SCALE GENOMIC DNA]</scope>
    <source>
        <strain evidence="7">SN-14</strain>
    </source>
</reference>
<evidence type="ECO:0000256" key="2">
    <source>
        <dbReference type="ARBA" id="ARBA00023224"/>
    </source>
</evidence>
<dbReference type="PROSITE" id="PS50111">
    <property type="entry name" value="CHEMOTAXIS_TRANSDUC_2"/>
    <property type="match status" value="1"/>
</dbReference>
<dbReference type="SMART" id="SM00283">
    <property type="entry name" value="MA"/>
    <property type="match status" value="1"/>
</dbReference>
<dbReference type="GO" id="GO:0006935">
    <property type="term" value="P:chemotaxis"/>
    <property type="evidence" value="ECO:0007669"/>
    <property type="project" value="UniProtKB-ARBA"/>
</dbReference>
<organism evidence="6 7">
    <name type="scientific">Idiomarina aquatica</name>
    <dbReference type="NCBI Taxonomy" id="1327752"/>
    <lineage>
        <taxon>Bacteria</taxon>
        <taxon>Pseudomonadati</taxon>
        <taxon>Pseudomonadota</taxon>
        <taxon>Gammaproteobacteria</taxon>
        <taxon>Alteromonadales</taxon>
        <taxon>Idiomarinaceae</taxon>
        <taxon>Idiomarina</taxon>
    </lineage>
</organism>
<dbReference type="Pfam" id="PF00015">
    <property type="entry name" value="MCPsignal"/>
    <property type="match status" value="1"/>
</dbReference>
<keyword evidence="7" id="KW-1185">Reference proteome</keyword>
<gene>
    <name evidence="6" type="ORF">CWE23_06000</name>
</gene>
<comment type="caution">
    <text evidence="6">The sequence shown here is derived from an EMBL/GenBank/DDBJ whole genome shotgun (WGS) entry which is preliminary data.</text>
</comment>
<dbReference type="Gene3D" id="1.20.120.30">
    <property type="entry name" value="Aspartate receptor, ligand-binding domain"/>
    <property type="match status" value="1"/>
</dbReference>
<dbReference type="GO" id="GO:0007165">
    <property type="term" value="P:signal transduction"/>
    <property type="evidence" value="ECO:0007669"/>
    <property type="project" value="UniProtKB-KW"/>
</dbReference>
<dbReference type="GO" id="GO:0016020">
    <property type="term" value="C:membrane"/>
    <property type="evidence" value="ECO:0007669"/>
    <property type="project" value="UniProtKB-SubCell"/>
</dbReference>
<evidence type="ECO:0000256" key="4">
    <source>
        <dbReference type="SAM" id="Coils"/>
    </source>
</evidence>
<evidence type="ECO:0000259" key="5">
    <source>
        <dbReference type="PROSITE" id="PS50111"/>
    </source>
</evidence>
<name>A0AA94EI85_9GAMM</name>
<dbReference type="RefSeq" id="WP_126819743.1">
    <property type="nucleotide sequence ID" value="NZ_PIPS01000001.1"/>
</dbReference>
<dbReference type="InterPro" id="IPR004089">
    <property type="entry name" value="MCPsignal_dom"/>
</dbReference>
<comment type="subcellular location">
    <subcellularLocation>
        <location evidence="1">Membrane</location>
    </subcellularLocation>
</comment>
<dbReference type="EMBL" id="PIPS01000001">
    <property type="protein sequence ID" value="RUO45545.1"/>
    <property type="molecule type" value="Genomic_DNA"/>
</dbReference>
<proteinExistence type="predicted"/>
<keyword evidence="4" id="KW-0175">Coiled coil</keyword>
<protein>
    <recommendedName>
        <fullName evidence="5">Methyl-accepting transducer domain-containing protein</fullName>
    </recommendedName>
</protein>
<dbReference type="AlphaFoldDB" id="A0AA94EI85"/>
<dbReference type="PANTHER" id="PTHR32089">
    <property type="entry name" value="METHYL-ACCEPTING CHEMOTAXIS PROTEIN MCPB"/>
    <property type="match status" value="1"/>
</dbReference>
<evidence type="ECO:0000256" key="1">
    <source>
        <dbReference type="ARBA" id="ARBA00004370"/>
    </source>
</evidence>
<accession>A0AA94EI85</accession>
<dbReference type="InterPro" id="IPR025991">
    <property type="entry name" value="Chemoreceptor_zinc-bind_dom"/>
</dbReference>
<keyword evidence="2 3" id="KW-0807">Transducer</keyword>
<feature type="domain" description="Methyl-accepting transducer" evidence="5">
    <location>
        <begin position="28"/>
        <end position="271"/>
    </location>
</feature>
<dbReference type="Gene3D" id="6.10.250.3200">
    <property type="match status" value="1"/>
</dbReference>
<evidence type="ECO:0000313" key="6">
    <source>
        <dbReference type="EMBL" id="RUO45545.1"/>
    </source>
</evidence>
<evidence type="ECO:0000313" key="7">
    <source>
        <dbReference type="Proteomes" id="UP000286680"/>
    </source>
</evidence>